<protein>
    <submittedName>
        <fullName evidence="2">Uncharacterized protein</fullName>
    </submittedName>
</protein>
<dbReference type="Gramene" id="OIW16025">
    <property type="protein sequence ID" value="OIW16025"/>
    <property type="gene ID" value="TanjilG_04560"/>
</dbReference>
<evidence type="ECO:0000313" key="2">
    <source>
        <dbReference type="EMBL" id="OIW16025.1"/>
    </source>
</evidence>
<gene>
    <name evidence="2" type="ORF">TanjilG_04560</name>
</gene>
<feature type="region of interest" description="Disordered" evidence="1">
    <location>
        <begin position="39"/>
        <end position="63"/>
    </location>
</feature>
<evidence type="ECO:0000256" key="1">
    <source>
        <dbReference type="SAM" id="MobiDB-lite"/>
    </source>
</evidence>
<reference evidence="2 3" key="1">
    <citation type="journal article" date="2017" name="Plant Biotechnol. J.">
        <title>A comprehensive draft genome sequence for lupin (Lupinus angustifolius), an emerging health food: insights into plant-microbe interactions and legume evolution.</title>
        <authorList>
            <person name="Hane J.K."/>
            <person name="Ming Y."/>
            <person name="Kamphuis L.G."/>
            <person name="Nelson M.N."/>
            <person name="Garg G."/>
            <person name="Atkins C.A."/>
            <person name="Bayer P.E."/>
            <person name="Bravo A."/>
            <person name="Bringans S."/>
            <person name="Cannon S."/>
            <person name="Edwards D."/>
            <person name="Foley R."/>
            <person name="Gao L.L."/>
            <person name="Harrison M.J."/>
            <person name="Huang W."/>
            <person name="Hurgobin B."/>
            <person name="Li S."/>
            <person name="Liu C.W."/>
            <person name="McGrath A."/>
            <person name="Morahan G."/>
            <person name="Murray J."/>
            <person name="Weller J."/>
            <person name="Jian J."/>
            <person name="Singh K.B."/>
        </authorList>
    </citation>
    <scope>NUCLEOTIDE SEQUENCE [LARGE SCALE GENOMIC DNA]</scope>
    <source>
        <strain evidence="3">cv. Tanjil</strain>
        <tissue evidence="2">Whole plant</tissue>
    </source>
</reference>
<accession>A0A4P1RQU3</accession>
<feature type="compositionally biased region" description="Acidic residues" evidence="1">
    <location>
        <begin position="118"/>
        <end position="142"/>
    </location>
</feature>
<dbReference type="Proteomes" id="UP000188354">
    <property type="component" value="Chromosome LG03"/>
</dbReference>
<evidence type="ECO:0000313" key="3">
    <source>
        <dbReference type="Proteomes" id="UP000188354"/>
    </source>
</evidence>
<name>A0A4P1RQU3_LUPAN</name>
<feature type="region of interest" description="Disordered" evidence="1">
    <location>
        <begin position="112"/>
        <end position="156"/>
    </location>
</feature>
<dbReference type="EMBL" id="CM007363">
    <property type="protein sequence ID" value="OIW16025.1"/>
    <property type="molecule type" value="Genomic_DNA"/>
</dbReference>
<dbReference type="KEGG" id="lang:109343038"/>
<dbReference type="STRING" id="3871.A0A4P1RQU3"/>
<dbReference type="AlphaFoldDB" id="A0A4P1RQU3"/>
<sequence length="156" mass="17511">MNANLLRNVSFCARHFRFSPFNSTSSIPTLSASTRLFSSTNIPSNQPQFSNTQKKNESVDVDDISDEELKRRVAKLQEGDVDAIPSVFEAILQRYLTGKPIEDDQELMREILGKGTVSEDEDDELDSDLEGMSDTDDEDGNSDVDFGRNNVRQTNK</sequence>
<organism evidence="2 3">
    <name type="scientific">Lupinus angustifolius</name>
    <name type="common">Narrow-leaved blue lupine</name>
    <dbReference type="NCBI Taxonomy" id="3871"/>
    <lineage>
        <taxon>Eukaryota</taxon>
        <taxon>Viridiplantae</taxon>
        <taxon>Streptophyta</taxon>
        <taxon>Embryophyta</taxon>
        <taxon>Tracheophyta</taxon>
        <taxon>Spermatophyta</taxon>
        <taxon>Magnoliopsida</taxon>
        <taxon>eudicotyledons</taxon>
        <taxon>Gunneridae</taxon>
        <taxon>Pentapetalae</taxon>
        <taxon>rosids</taxon>
        <taxon>fabids</taxon>
        <taxon>Fabales</taxon>
        <taxon>Fabaceae</taxon>
        <taxon>Papilionoideae</taxon>
        <taxon>50 kb inversion clade</taxon>
        <taxon>genistoids sensu lato</taxon>
        <taxon>core genistoids</taxon>
        <taxon>Genisteae</taxon>
        <taxon>Lupinus</taxon>
    </lineage>
</organism>
<keyword evidence="3" id="KW-1185">Reference proteome</keyword>
<feature type="compositionally biased region" description="Polar residues" evidence="1">
    <location>
        <begin position="39"/>
        <end position="53"/>
    </location>
</feature>
<proteinExistence type="predicted"/>
<dbReference type="OrthoDB" id="1936793at2759"/>